<gene>
    <name evidence="3" type="primary">LOC101850722</name>
</gene>
<feature type="signal peptide" evidence="1">
    <location>
        <begin position="1"/>
        <end position="23"/>
    </location>
</feature>
<reference evidence="3" key="1">
    <citation type="submission" date="2025-08" db="UniProtKB">
        <authorList>
            <consortium name="RefSeq"/>
        </authorList>
    </citation>
    <scope>IDENTIFICATION</scope>
</reference>
<evidence type="ECO:0000313" key="2">
    <source>
        <dbReference type="Proteomes" id="UP000694888"/>
    </source>
</evidence>
<protein>
    <submittedName>
        <fullName evidence="3">Uncharacterized protein LOC101850722</fullName>
    </submittedName>
</protein>
<name>A0ABM0JRC6_APLCA</name>
<feature type="chain" id="PRO_5046337083" evidence="1">
    <location>
        <begin position="24"/>
        <end position="220"/>
    </location>
</feature>
<dbReference type="RefSeq" id="XP_005099734.1">
    <property type="nucleotide sequence ID" value="XM_005099677.3"/>
</dbReference>
<dbReference type="Proteomes" id="UP000694888">
    <property type="component" value="Unplaced"/>
</dbReference>
<evidence type="ECO:0000256" key="1">
    <source>
        <dbReference type="SAM" id="SignalP"/>
    </source>
</evidence>
<keyword evidence="1" id="KW-0732">Signal</keyword>
<organism evidence="2 3">
    <name type="scientific">Aplysia californica</name>
    <name type="common">California sea hare</name>
    <dbReference type="NCBI Taxonomy" id="6500"/>
    <lineage>
        <taxon>Eukaryota</taxon>
        <taxon>Metazoa</taxon>
        <taxon>Spiralia</taxon>
        <taxon>Lophotrochozoa</taxon>
        <taxon>Mollusca</taxon>
        <taxon>Gastropoda</taxon>
        <taxon>Heterobranchia</taxon>
        <taxon>Euthyneura</taxon>
        <taxon>Tectipleura</taxon>
        <taxon>Aplysiida</taxon>
        <taxon>Aplysioidea</taxon>
        <taxon>Aplysiidae</taxon>
        <taxon>Aplysia</taxon>
    </lineage>
</organism>
<accession>A0ABM0JRC6</accession>
<evidence type="ECO:0000313" key="3">
    <source>
        <dbReference type="RefSeq" id="XP_005099734.1"/>
    </source>
</evidence>
<proteinExistence type="predicted"/>
<dbReference type="GeneID" id="101850722"/>
<sequence length="220" mass="24960">MDLTRESFACFCVLLAFSARILCDRDPAPHILTDMNDVLNGVFYGALIRVEVNNVSKCVVKFPNELAPHDLYIEIDTAETHVIAGRELIVAAFEREVNGTKYRSLGPVIRQTRTSIRADGTVLIEVMDLGPISFTYIVRGSLYCAWRNQTNSKLEMGVFIWQEQEQATEMGSVVTLNEAASQGHMMTYFINAEMLKPPQPLLRWSGFVRGEFTIYHYRLN</sequence>
<keyword evidence="2" id="KW-1185">Reference proteome</keyword>